<reference evidence="1 2" key="1">
    <citation type="submission" date="2021-06" db="EMBL/GenBank/DDBJ databases">
        <authorList>
            <person name="Kallberg Y."/>
            <person name="Tangrot J."/>
            <person name="Rosling A."/>
        </authorList>
    </citation>
    <scope>NUCLEOTIDE SEQUENCE [LARGE SCALE GENOMIC DNA]</scope>
    <source>
        <strain evidence="1 2">120-4 pot B 10/14</strain>
    </source>
</reference>
<keyword evidence="2" id="KW-1185">Reference proteome</keyword>
<dbReference type="Proteomes" id="UP000789901">
    <property type="component" value="Unassembled WGS sequence"/>
</dbReference>
<feature type="non-terminal residue" evidence="1">
    <location>
        <position position="1"/>
    </location>
</feature>
<gene>
    <name evidence="1" type="ORF">GMARGA_LOCUS32574</name>
</gene>
<dbReference type="EMBL" id="CAJVQB010051479">
    <property type="protein sequence ID" value="CAG8835440.1"/>
    <property type="molecule type" value="Genomic_DNA"/>
</dbReference>
<comment type="caution">
    <text evidence="1">The sequence shown here is derived from an EMBL/GenBank/DDBJ whole genome shotgun (WGS) entry which is preliminary data.</text>
</comment>
<feature type="non-terminal residue" evidence="1">
    <location>
        <position position="50"/>
    </location>
</feature>
<organism evidence="1 2">
    <name type="scientific">Gigaspora margarita</name>
    <dbReference type="NCBI Taxonomy" id="4874"/>
    <lineage>
        <taxon>Eukaryota</taxon>
        <taxon>Fungi</taxon>
        <taxon>Fungi incertae sedis</taxon>
        <taxon>Mucoromycota</taxon>
        <taxon>Glomeromycotina</taxon>
        <taxon>Glomeromycetes</taxon>
        <taxon>Diversisporales</taxon>
        <taxon>Gigasporaceae</taxon>
        <taxon>Gigaspora</taxon>
    </lineage>
</organism>
<proteinExistence type="predicted"/>
<accession>A0ABN7WLT5</accession>
<protein>
    <submittedName>
        <fullName evidence="1">4369_t:CDS:1</fullName>
    </submittedName>
</protein>
<name>A0ABN7WLT5_GIGMA</name>
<sequence>EGTTSKEVAIIRNNKTNKILEEIEDIIWKDNKLEIKMKIQKYVENNKQKT</sequence>
<evidence type="ECO:0000313" key="1">
    <source>
        <dbReference type="EMBL" id="CAG8835440.1"/>
    </source>
</evidence>
<evidence type="ECO:0000313" key="2">
    <source>
        <dbReference type="Proteomes" id="UP000789901"/>
    </source>
</evidence>